<keyword evidence="8" id="KW-1185">Reference proteome</keyword>
<evidence type="ECO:0000256" key="2">
    <source>
        <dbReference type="ARBA" id="ARBA00022692"/>
    </source>
</evidence>
<dbReference type="InterPro" id="IPR020846">
    <property type="entry name" value="MFS_dom"/>
</dbReference>
<evidence type="ECO:0000256" key="5">
    <source>
        <dbReference type="SAM" id="Phobius"/>
    </source>
</evidence>
<dbReference type="InterPro" id="IPR036259">
    <property type="entry name" value="MFS_trans_sf"/>
</dbReference>
<dbReference type="PROSITE" id="PS50850">
    <property type="entry name" value="MFS"/>
    <property type="match status" value="1"/>
</dbReference>
<dbReference type="GO" id="GO:0005886">
    <property type="term" value="C:plasma membrane"/>
    <property type="evidence" value="ECO:0007669"/>
    <property type="project" value="UniProtKB-SubCell"/>
</dbReference>
<feature type="transmembrane region" description="Helical" evidence="5">
    <location>
        <begin position="126"/>
        <end position="150"/>
    </location>
</feature>
<dbReference type="Gene3D" id="1.20.1250.20">
    <property type="entry name" value="MFS general substrate transporter like domains"/>
    <property type="match status" value="2"/>
</dbReference>
<feature type="transmembrane region" description="Helical" evidence="5">
    <location>
        <begin position="92"/>
        <end position="114"/>
    </location>
</feature>
<feature type="transmembrane region" description="Helical" evidence="5">
    <location>
        <begin position="287"/>
        <end position="307"/>
    </location>
</feature>
<dbReference type="STRING" id="394193.SAMN04489732_1494"/>
<feature type="transmembrane region" description="Helical" evidence="5">
    <location>
        <begin position="313"/>
        <end position="336"/>
    </location>
</feature>
<organism evidence="7 8">
    <name type="scientific">Amycolatopsis saalfeldensis</name>
    <dbReference type="NCBI Taxonomy" id="394193"/>
    <lineage>
        <taxon>Bacteria</taxon>
        <taxon>Bacillati</taxon>
        <taxon>Actinomycetota</taxon>
        <taxon>Actinomycetes</taxon>
        <taxon>Pseudonocardiales</taxon>
        <taxon>Pseudonocardiaceae</taxon>
        <taxon>Amycolatopsis</taxon>
    </lineage>
</organism>
<dbReference type="Pfam" id="PF07690">
    <property type="entry name" value="MFS_1"/>
    <property type="match status" value="1"/>
</dbReference>
<dbReference type="EMBL" id="FOEF01000049">
    <property type="protein sequence ID" value="SEP54478.1"/>
    <property type="molecule type" value="Genomic_DNA"/>
</dbReference>
<dbReference type="InterPro" id="IPR050327">
    <property type="entry name" value="Proton-linked_MCT"/>
</dbReference>
<comment type="subcellular location">
    <subcellularLocation>
        <location evidence="1">Cell membrane</location>
        <topology evidence="1">Multi-pass membrane protein</topology>
    </subcellularLocation>
</comment>
<gene>
    <name evidence="7" type="ORF">SAMN04489732_1494</name>
</gene>
<reference evidence="7 8" key="1">
    <citation type="submission" date="2016-10" db="EMBL/GenBank/DDBJ databases">
        <authorList>
            <person name="de Groot N.N."/>
        </authorList>
    </citation>
    <scope>NUCLEOTIDE SEQUENCE [LARGE SCALE GENOMIC DNA]</scope>
    <source>
        <strain evidence="7 8">DSM 44993</strain>
    </source>
</reference>
<accession>A0A1H8YSW8</accession>
<dbReference type="InterPro" id="IPR011701">
    <property type="entry name" value="MFS"/>
</dbReference>
<feature type="transmembrane region" description="Helical" evidence="5">
    <location>
        <begin position="156"/>
        <end position="176"/>
    </location>
</feature>
<feature type="transmembrane region" description="Helical" evidence="5">
    <location>
        <begin position="33"/>
        <end position="55"/>
    </location>
</feature>
<dbReference type="Proteomes" id="UP000198582">
    <property type="component" value="Unassembled WGS sequence"/>
</dbReference>
<keyword evidence="3 5" id="KW-1133">Transmembrane helix</keyword>
<feature type="transmembrane region" description="Helical" evidence="5">
    <location>
        <begin position="67"/>
        <end position="86"/>
    </location>
</feature>
<name>A0A1H8YSW8_9PSEU</name>
<evidence type="ECO:0000259" key="6">
    <source>
        <dbReference type="PROSITE" id="PS50850"/>
    </source>
</evidence>
<keyword evidence="2 5" id="KW-0812">Transmembrane</keyword>
<dbReference type="SUPFAM" id="SSF103473">
    <property type="entry name" value="MFS general substrate transporter"/>
    <property type="match status" value="1"/>
</dbReference>
<feature type="transmembrane region" description="Helical" evidence="5">
    <location>
        <begin position="257"/>
        <end position="280"/>
    </location>
</feature>
<sequence>MAAAAFVALLAAAGFRAAPSVLIDPLHEEFGWSRATIGAAVSVNLVLYGLFAPFAAALMERFGIRRVAATALFVVALGAGGTVFMSTSWELILCWGVLVGAGTGSMAMSFAATVTTRWFVRHRGAVTGVLTAAGSTGQLVFLPIVATLAVGNGWRTASLVIAIAALAVVPVVLLVVRDHPADIGTTALGAPADAEVARPVPKGGSARRALVVLFQAARTKSFWLLAIGFAICGATTNGLVGTHFIPAAHDHGMPQTTAASLLALVGVFDVVGTVASGWLTDRVDPRLLLGVYYALRGVSLALLPQLLTDSVQPSMWAFILFYGLDWVATVPPTVALCIRSFGEAGPIVFGWVFACHQVGAAFAASAAGAVRDQLGDYALAWYVAAGLAVIASVASVSITRSGKRELTFAR</sequence>
<evidence type="ECO:0000313" key="7">
    <source>
        <dbReference type="EMBL" id="SEP54478.1"/>
    </source>
</evidence>
<keyword evidence="4 5" id="KW-0472">Membrane</keyword>
<evidence type="ECO:0000256" key="4">
    <source>
        <dbReference type="ARBA" id="ARBA00023136"/>
    </source>
</evidence>
<protein>
    <submittedName>
        <fullName evidence="7">Sugar phosphate permease</fullName>
    </submittedName>
</protein>
<evidence type="ECO:0000313" key="8">
    <source>
        <dbReference type="Proteomes" id="UP000198582"/>
    </source>
</evidence>
<dbReference type="AlphaFoldDB" id="A0A1H8YSW8"/>
<feature type="transmembrane region" description="Helical" evidence="5">
    <location>
        <begin position="379"/>
        <end position="398"/>
    </location>
</feature>
<dbReference type="CDD" id="cd17355">
    <property type="entry name" value="MFS_YcxA_like"/>
    <property type="match status" value="1"/>
</dbReference>
<feature type="transmembrane region" description="Helical" evidence="5">
    <location>
        <begin position="222"/>
        <end position="245"/>
    </location>
</feature>
<evidence type="ECO:0000256" key="3">
    <source>
        <dbReference type="ARBA" id="ARBA00022989"/>
    </source>
</evidence>
<feature type="domain" description="Major facilitator superfamily (MFS) profile" evidence="6">
    <location>
        <begin position="1"/>
        <end position="403"/>
    </location>
</feature>
<feature type="transmembrane region" description="Helical" evidence="5">
    <location>
        <begin position="348"/>
        <end position="367"/>
    </location>
</feature>
<dbReference type="PANTHER" id="PTHR11360:SF284">
    <property type="entry name" value="EG:103B4.3 PROTEIN-RELATED"/>
    <property type="match status" value="1"/>
</dbReference>
<evidence type="ECO:0000256" key="1">
    <source>
        <dbReference type="ARBA" id="ARBA00004651"/>
    </source>
</evidence>
<proteinExistence type="predicted"/>
<dbReference type="GO" id="GO:0022857">
    <property type="term" value="F:transmembrane transporter activity"/>
    <property type="evidence" value="ECO:0007669"/>
    <property type="project" value="InterPro"/>
</dbReference>
<dbReference type="PANTHER" id="PTHR11360">
    <property type="entry name" value="MONOCARBOXYLATE TRANSPORTER"/>
    <property type="match status" value="1"/>
</dbReference>